<dbReference type="Proteomes" id="UP000237194">
    <property type="component" value="Unassembled WGS sequence"/>
</dbReference>
<evidence type="ECO:0000313" key="1">
    <source>
        <dbReference type="EMBL" id="POF86807.1"/>
    </source>
</evidence>
<comment type="caution">
    <text evidence="1">The sequence shown here is derived from an EMBL/GenBank/DDBJ whole genome shotgun (WGS) entry which is preliminary data.</text>
</comment>
<dbReference type="EMBL" id="MIND01000018">
    <property type="protein sequence ID" value="POF86807.1"/>
    <property type="molecule type" value="Genomic_DNA"/>
</dbReference>
<sequence length="222" mass="24843">MTKQKLEFRHRPNFLEPIERRHQTFLEKLSDLGKPWNLAEAVDVPDIEGELVVSVSLDKFLPKGVKGRIAYSLRSESYLEDDAQFDDSLFIEFSNANVDYLHLLTRIFPAYVQAFGAYRAALHEWSVTRNDWPAVLAACDATKKDVNGRDGVFRINAANYFDGELCVRAFGKSPQQVISLLKGHVEEASELAGGVLIVVSYTPLSTNELIDAGERLKGLLIG</sequence>
<dbReference type="AlphaFoldDB" id="A0A2S3W779"/>
<organism evidence="1 2">
    <name type="scientific">Pseudomonas putida</name>
    <name type="common">Arthrobacter siderocapsulatus</name>
    <dbReference type="NCBI Taxonomy" id="303"/>
    <lineage>
        <taxon>Bacteria</taxon>
        <taxon>Pseudomonadati</taxon>
        <taxon>Pseudomonadota</taxon>
        <taxon>Gammaproteobacteria</taxon>
        <taxon>Pseudomonadales</taxon>
        <taxon>Pseudomonadaceae</taxon>
        <taxon>Pseudomonas</taxon>
    </lineage>
</organism>
<reference evidence="1 2" key="1">
    <citation type="submission" date="2016-08" db="EMBL/GenBank/DDBJ databases">
        <authorList>
            <person name="Seilhamer J.J."/>
        </authorList>
    </citation>
    <scope>NUCLEOTIDE SEQUENCE [LARGE SCALE GENOMIC DNA]</scope>
    <source>
        <strain evidence="1 2">KT-27</strain>
    </source>
</reference>
<dbReference type="RefSeq" id="WP_103435348.1">
    <property type="nucleotide sequence ID" value="NZ_MIND01000018.1"/>
</dbReference>
<name>A0A2S3W779_PSEPU</name>
<gene>
    <name evidence="1" type="ORF">BGP80_02165</name>
</gene>
<accession>A0A2S3W779</accession>
<reference evidence="1 2" key="2">
    <citation type="submission" date="2018-03" db="EMBL/GenBank/DDBJ databases">
        <title>Draft genome of Pseudomonas putida strain KT-27.</title>
        <authorList>
            <person name="Yoshizawa S."/>
            <person name="Khan N.H."/>
            <person name="Nishimura M."/>
            <person name="Chiura H.X."/>
            <person name="Ogura Y."/>
            <person name="Hayashi T."/>
            <person name="Kogure K."/>
        </authorList>
    </citation>
    <scope>NUCLEOTIDE SEQUENCE [LARGE SCALE GENOMIC DNA]</scope>
    <source>
        <strain evidence="1 2">KT-27</strain>
    </source>
</reference>
<evidence type="ECO:0000313" key="2">
    <source>
        <dbReference type="Proteomes" id="UP000237194"/>
    </source>
</evidence>
<protein>
    <submittedName>
        <fullName evidence="1">Uncharacterized protein</fullName>
    </submittedName>
</protein>
<proteinExistence type="predicted"/>